<accession>A0ABN9QKP8</accession>
<evidence type="ECO:0000256" key="8">
    <source>
        <dbReference type="ARBA" id="ARBA00023170"/>
    </source>
</evidence>
<dbReference type="EMBL" id="CAUYUJ010003759">
    <property type="protein sequence ID" value="CAK0806650.1"/>
    <property type="molecule type" value="Genomic_DNA"/>
</dbReference>
<name>A0ABN9QKP8_9DINO</name>
<evidence type="ECO:0000256" key="9">
    <source>
        <dbReference type="ARBA" id="ARBA00023180"/>
    </source>
</evidence>
<evidence type="ECO:0000256" key="7">
    <source>
        <dbReference type="ARBA" id="ARBA00023136"/>
    </source>
</evidence>
<keyword evidence="6" id="KW-1133">Transmembrane helix</keyword>
<evidence type="ECO:0000313" key="11">
    <source>
        <dbReference type="Proteomes" id="UP001189429"/>
    </source>
</evidence>
<evidence type="ECO:0000256" key="6">
    <source>
        <dbReference type="ARBA" id="ARBA00022989"/>
    </source>
</evidence>
<evidence type="ECO:0000256" key="2">
    <source>
        <dbReference type="ARBA" id="ARBA00022614"/>
    </source>
</evidence>
<evidence type="ECO:0000313" key="10">
    <source>
        <dbReference type="EMBL" id="CAK0806650.1"/>
    </source>
</evidence>
<keyword evidence="4" id="KW-0732">Signal</keyword>
<dbReference type="InterPro" id="IPR032675">
    <property type="entry name" value="LRR_dom_sf"/>
</dbReference>
<dbReference type="InterPro" id="IPR001611">
    <property type="entry name" value="Leu-rich_rpt"/>
</dbReference>
<dbReference type="PANTHER" id="PTHR27000">
    <property type="entry name" value="LEUCINE-RICH REPEAT RECEPTOR-LIKE PROTEIN KINASE FAMILY PROTEIN-RELATED"/>
    <property type="match status" value="1"/>
</dbReference>
<organism evidence="10 11">
    <name type="scientific">Prorocentrum cordatum</name>
    <dbReference type="NCBI Taxonomy" id="2364126"/>
    <lineage>
        <taxon>Eukaryota</taxon>
        <taxon>Sar</taxon>
        <taxon>Alveolata</taxon>
        <taxon>Dinophyceae</taxon>
        <taxon>Prorocentrales</taxon>
        <taxon>Prorocentraceae</taxon>
        <taxon>Prorocentrum</taxon>
    </lineage>
</organism>
<sequence>MECRTSICQYSAAWIWRSADFRGDSVHVGHIPACWSSMTNLQNFYCTSCMMTSPPKALAGLRSLKSFVAFGQSEFSPCLLKKLSKNMSRCRVTWETKNLFRTDSESPMFSCPEFSYAFPFAEFVRLGWSSLEKLWLDGNFLTGAIPENLPDVWPSLQSLDLYDNMMEGTIPESLARLDLVKLQLQGNNFSGILPPSLATKLTLETHAWNVAANPELQGCLATHGVAGTKITKCHEDL</sequence>
<reference evidence="10" key="1">
    <citation type="submission" date="2023-10" db="EMBL/GenBank/DDBJ databases">
        <authorList>
            <person name="Chen Y."/>
            <person name="Shah S."/>
            <person name="Dougan E. K."/>
            <person name="Thang M."/>
            <person name="Chan C."/>
        </authorList>
    </citation>
    <scope>NUCLEOTIDE SEQUENCE [LARGE SCALE GENOMIC DNA]</scope>
</reference>
<keyword evidence="8" id="KW-0675">Receptor</keyword>
<evidence type="ECO:0000256" key="1">
    <source>
        <dbReference type="ARBA" id="ARBA00004167"/>
    </source>
</evidence>
<dbReference type="SUPFAM" id="SSF52058">
    <property type="entry name" value="L domain-like"/>
    <property type="match status" value="1"/>
</dbReference>
<keyword evidence="2" id="KW-0433">Leucine-rich repeat</keyword>
<keyword evidence="5" id="KW-0677">Repeat</keyword>
<dbReference type="Proteomes" id="UP001189429">
    <property type="component" value="Unassembled WGS sequence"/>
</dbReference>
<keyword evidence="3" id="KW-0812">Transmembrane</keyword>
<evidence type="ECO:0000256" key="3">
    <source>
        <dbReference type="ARBA" id="ARBA00022692"/>
    </source>
</evidence>
<gene>
    <name evidence="10" type="ORF">PCOR1329_LOCUS12802</name>
</gene>
<keyword evidence="7" id="KW-0472">Membrane</keyword>
<dbReference type="Gene3D" id="3.80.10.10">
    <property type="entry name" value="Ribonuclease Inhibitor"/>
    <property type="match status" value="1"/>
</dbReference>
<keyword evidence="9" id="KW-0325">Glycoprotein</keyword>
<comment type="subcellular location">
    <subcellularLocation>
        <location evidence="1">Membrane</location>
        <topology evidence="1">Single-pass membrane protein</topology>
    </subcellularLocation>
</comment>
<evidence type="ECO:0000256" key="4">
    <source>
        <dbReference type="ARBA" id="ARBA00022729"/>
    </source>
</evidence>
<keyword evidence="11" id="KW-1185">Reference proteome</keyword>
<comment type="caution">
    <text evidence="10">The sequence shown here is derived from an EMBL/GenBank/DDBJ whole genome shotgun (WGS) entry which is preliminary data.</text>
</comment>
<dbReference type="Pfam" id="PF00560">
    <property type="entry name" value="LRR_1"/>
    <property type="match status" value="3"/>
</dbReference>
<proteinExistence type="predicted"/>
<protein>
    <submittedName>
        <fullName evidence="10">Uncharacterized protein</fullName>
    </submittedName>
</protein>
<evidence type="ECO:0000256" key="5">
    <source>
        <dbReference type="ARBA" id="ARBA00022737"/>
    </source>
</evidence>